<comment type="caution">
    <text evidence="2">The sequence shown here is derived from an EMBL/GenBank/DDBJ whole genome shotgun (WGS) entry which is preliminary data.</text>
</comment>
<evidence type="ECO:0000313" key="2">
    <source>
        <dbReference type="EMBL" id="KAK8381722.1"/>
    </source>
</evidence>
<feature type="chain" id="PRO_5043519523" evidence="1">
    <location>
        <begin position="27"/>
        <end position="80"/>
    </location>
</feature>
<protein>
    <submittedName>
        <fullName evidence="2">Uncharacterized protein</fullName>
    </submittedName>
</protein>
<keyword evidence="1" id="KW-0732">Signal</keyword>
<organism evidence="2 3">
    <name type="scientific">Scylla paramamosain</name>
    <name type="common">Mud crab</name>
    <dbReference type="NCBI Taxonomy" id="85552"/>
    <lineage>
        <taxon>Eukaryota</taxon>
        <taxon>Metazoa</taxon>
        <taxon>Ecdysozoa</taxon>
        <taxon>Arthropoda</taxon>
        <taxon>Crustacea</taxon>
        <taxon>Multicrustacea</taxon>
        <taxon>Malacostraca</taxon>
        <taxon>Eumalacostraca</taxon>
        <taxon>Eucarida</taxon>
        <taxon>Decapoda</taxon>
        <taxon>Pleocyemata</taxon>
        <taxon>Brachyura</taxon>
        <taxon>Eubrachyura</taxon>
        <taxon>Portunoidea</taxon>
        <taxon>Portunidae</taxon>
        <taxon>Portuninae</taxon>
        <taxon>Scylla</taxon>
    </lineage>
</organism>
<dbReference type="AlphaFoldDB" id="A0AAW0T4H3"/>
<feature type="signal peptide" evidence="1">
    <location>
        <begin position="1"/>
        <end position="26"/>
    </location>
</feature>
<reference evidence="2 3" key="1">
    <citation type="submission" date="2023-03" db="EMBL/GenBank/DDBJ databases">
        <title>High-quality genome of Scylla paramamosain provides insights in environmental adaptation.</title>
        <authorList>
            <person name="Zhang L."/>
        </authorList>
    </citation>
    <scope>NUCLEOTIDE SEQUENCE [LARGE SCALE GENOMIC DNA]</scope>
    <source>
        <strain evidence="2">LZ_2023a</strain>
        <tissue evidence="2">Muscle</tissue>
    </source>
</reference>
<name>A0AAW0T4H3_SCYPA</name>
<sequence>MSRHQYLGVMVTVVLYIITLLGPASGYDSGDLLEQTNATDLTEATAAEDISRVRCIACPSGCDHCHQYVNGQCRPIFGCQ</sequence>
<evidence type="ECO:0000313" key="3">
    <source>
        <dbReference type="Proteomes" id="UP001487740"/>
    </source>
</evidence>
<proteinExistence type="predicted"/>
<dbReference type="Proteomes" id="UP001487740">
    <property type="component" value="Unassembled WGS sequence"/>
</dbReference>
<evidence type="ECO:0000256" key="1">
    <source>
        <dbReference type="SAM" id="SignalP"/>
    </source>
</evidence>
<accession>A0AAW0T4H3</accession>
<dbReference type="EMBL" id="JARAKH010000039">
    <property type="protein sequence ID" value="KAK8381722.1"/>
    <property type="molecule type" value="Genomic_DNA"/>
</dbReference>
<gene>
    <name evidence="2" type="ORF">O3P69_015045</name>
</gene>
<keyword evidence="3" id="KW-1185">Reference proteome</keyword>